<protein>
    <submittedName>
        <fullName evidence="2">Protein bugT</fullName>
    </submittedName>
</protein>
<dbReference type="Pfam" id="PF03401">
    <property type="entry name" value="TctC"/>
    <property type="match status" value="1"/>
</dbReference>
<name>C9YDT9_CURXX</name>
<dbReference type="PIRSF" id="PIRSF017082">
    <property type="entry name" value="YflP"/>
    <property type="match status" value="1"/>
</dbReference>
<dbReference type="CDD" id="cd13578">
    <property type="entry name" value="PBP2_Bug27"/>
    <property type="match status" value="1"/>
</dbReference>
<dbReference type="InterPro" id="IPR042100">
    <property type="entry name" value="Bug_dom1"/>
</dbReference>
<dbReference type="Gene3D" id="3.40.190.150">
    <property type="entry name" value="Bordetella uptake gene, domain 1"/>
    <property type="match status" value="1"/>
</dbReference>
<accession>C9YDT9</accession>
<evidence type="ECO:0000256" key="1">
    <source>
        <dbReference type="ARBA" id="ARBA00006987"/>
    </source>
</evidence>
<sequence length="359" mass="37270">MLCRAQLALPSPLPAHCRQTPQQGDKEMATFTTKLIATCAVLTGASGLFLSQSAVAQTAGTYPAKPIRLVVPFTPGGSTDILARAIGQKLNEAWGQPVVIDNVPGAGGSIGADRVAKAPADGYTLLMGHIGTLAVNPSLYPNLPYDPIKSFAPVAWVARVPNVLVVHPSVPAKSVKELVALAKAKPGQLNYGSGGNGSAANLATEYFKLQTGSSLLHIPYRGTAPAVTDLVGGQIQVLFTGAPAVINQIKAGQLRALAVSSPKRLDALPDLPTVAETGYKDFEADQWYGVVAPAGTPADVVAKLNNQINLALNSPELKTRLNTEGAIATPDTPANFGKLIAAEIARWKPVISGGRVKAD</sequence>
<organism evidence="2">
    <name type="scientific">Curvibacter symbiont subsp. Hydra magnipapillata</name>
    <dbReference type="NCBI Taxonomy" id="667019"/>
    <lineage>
        <taxon>Bacteria</taxon>
        <taxon>Pseudomonadati</taxon>
        <taxon>Pseudomonadota</taxon>
        <taxon>Betaproteobacteria</taxon>
        <taxon>Burkholderiales</taxon>
        <taxon>Comamonadaceae</taxon>
        <taxon>Curvibacter</taxon>
    </lineage>
</organism>
<dbReference type="InterPro" id="IPR005064">
    <property type="entry name" value="BUG"/>
</dbReference>
<dbReference type="PANTHER" id="PTHR42928:SF5">
    <property type="entry name" value="BLR1237 PROTEIN"/>
    <property type="match status" value="1"/>
</dbReference>
<evidence type="ECO:0000313" key="2">
    <source>
        <dbReference type="EMBL" id="CBA31502.1"/>
    </source>
</evidence>
<dbReference type="Gene3D" id="3.40.190.10">
    <property type="entry name" value="Periplasmic binding protein-like II"/>
    <property type="match status" value="1"/>
</dbReference>
<dbReference type="EMBL" id="FN543106">
    <property type="protein sequence ID" value="CBA31502.1"/>
    <property type="molecule type" value="Genomic_DNA"/>
</dbReference>
<dbReference type="AlphaFoldDB" id="C9YDT9"/>
<comment type="similarity">
    <text evidence="1">Belongs to the UPF0065 (bug) family.</text>
</comment>
<dbReference type="SUPFAM" id="SSF53850">
    <property type="entry name" value="Periplasmic binding protein-like II"/>
    <property type="match status" value="1"/>
</dbReference>
<dbReference type="PANTHER" id="PTHR42928">
    <property type="entry name" value="TRICARBOXYLATE-BINDING PROTEIN"/>
    <property type="match status" value="1"/>
</dbReference>
<proteinExistence type="inferred from homology"/>
<gene>
    <name evidence="2" type="primary">bugT</name>
    <name evidence="2" type="ORF">Csp_F37860</name>
</gene>
<reference evidence="2" key="1">
    <citation type="journal article" date="2010" name="Nature">
        <title>The Dynamic genome of Hydra.</title>
        <authorList>
            <person name="Chapman J.A."/>
            <person name="Kirkness E.F."/>
            <person name="Simakov O."/>
            <person name="Hampson S.E."/>
            <person name="Mitros T."/>
            <person name="Weinmaier T."/>
            <person name="Rattei T."/>
            <person name="Balasubramanian P.G."/>
            <person name="Borman J."/>
            <person name="Busam D."/>
            <person name="Disbennett K."/>
            <person name="Pfannkoch C."/>
            <person name="Sumin N."/>
            <person name="Sutton G."/>
            <person name="Viswanathan L."/>
            <person name="Walenz B."/>
            <person name="Goodstein D.M."/>
            <person name="Hellsten U."/>
            <person name="Kawashima T."/>
            <person name="Prochnik S.E."/>
            <person name="Putnam N.H."/>
            <person name="Shu S."/>
            <person name="Blumberg B."/>
            <person name="Dana C.E."/>
            <person name="Gee L."/>
            <person name="Kibler D.F."/>
            <person name="Law L."/>
            <person name="Lindgens D."/>
            <person name="Martinez D.E."/>
            <person name="Peng J."/>
            <person name="Wigge P.A."/>
            <person name="Bertulat B."/>
            <person name="Guder C."/>
            <person name="Nakamura Y."/>
            <person name="Ozbek S."/>
            <person name="Watanabe H."/>
            <person name="Khalturin K."/>
            <person name="Hemmrich G."/>
            <person name="Franke A."/>
            <person name="Augustin R."/>
            <person name="Fraune S."/>
            <person name="Hayakawa E."/>
            <person name="Hayakawa S."/>
            <person name="Hirose M."/>
            <person name="Hwang J."/>
            <person name="Ikeo K."/>
            <person name="Nishimiya-Fujisawa C."/>
            <person name="Ogura A."/>
            <person name="Takahashi T."/>
            <person name="Steinmetz P.R."/>
            <person name="Zhang X."/>
            <person name="Aufschnaiter R."/>
            <person name="Eder M.K."/>
            <person name="Gorny A.K."/>
            <person name="Salvenmoser W."/>
            <person name="Heimberg A.M."/>
            <person name="Wheeler B.M."/>
            <person name="Peterson K.J."/>
            <person name="Boettger A."/>
            <person name="Tischler P."/>
            <person name="Wolf A."/>
            <person name="Gojobori T."/>
            <person name="Remington K.A."/>
            <person name="Strausberg R.L."/>
            <person name="Venter J."/>
            <person name="Technau U."/>
            <person name="Hobmayer B."/>
            <person name="Bosch T.C."/>
            <person name="Holstein T.W."/>
            <person name="Fujisawa T."/>
            <person name="Bode H.R."/>
            <person name="David C.N."/>
            <person name="Rokhsar D.S."/>
            <person name="Steele R.E."/>
        </authorList>
    </citation>
    <scope>NUCLEOTIDE SEQUENCE</scope>
</reference>